<dbReference type="STRING" id="1448316.A0A395GL40"/>
<dbReference type="AlphaFoldDB" id="A0A395GL40"/>
<feature type="compositionally biased region" description="Polar residues" evidence="1">
    <location>
        <begin position="375"/>
        <end position="386"/>
    </location>
</feature>
<dbReference type="RefSeq" id="XP_025570432.1">
    <property type="nucleotide sequence ID" value="XM_025722960.1"/>
</dbReference>
<reference evidence="2 3" key="1">
    <citation type="submission" date="2018-02" db="EMBL/GenBank/DDBJ databases">
        <title>The genomes of Aspergillus section Nigri reveals drivers in fungal speciation.</title>
        <authorList>
            <consortium name="DOE Joint Genome Institute"/>
            <person name="Vesth T.C."/>
            <person name="Nybo J."/>
            <person name="Theobald S."/>
            <person name="Brandl J."/>
            <person name="Frisvad J.C."/>
            <person name="Nielsen K.F."/>
            <person name="Lyhne E.K."/>
            <person name="Kogle M.E."/>
            <person name="Kuo A."/>
            <person name="Riley R."/>
            <person name="Clum A."/>
            <person name="Nolan M."/>
            <person name="Lipzen A."/>
            <person name="Salamov A."/>
            <person name="Henrissat B."/>
            <person name="Wiebenga A."/>
            <person name="De vries R.P."/>
            <person name="Grigoriev I.V."/>
            <person name="Mortensen U.H."/>
            <person name="Andersen M.R."/>
            <person name="Baker S.E."/>
        </authorList>
    </citation>
    <scope>NUCLEOTIDE SEQUENCE [LARGE SCALE GENOMIC DNA]</scope>
    <source>
        <strain evidence="2 3">CBS 121593</strain>
    </source>
</reference>
<feature type="region of interest" description="Disordered" evidence="1">
    <location>
        <begin position="441"/>
        <end position="465"/>
    </location>
</feature>
<feature type="compositionally biased region" description="Basic and acidic residues" evidence="1">
    <location>
        <begin position="112"/>
        <end position="122"/>
    </location>
</feature>
<dbReference type="GeneID" id="37227825"/>
<sequence length="760" mass="85060">MSGSPRPVQRRRKRDSTTQALEHLNGLMNTQKRPVPIAKPHASTPHPSRRFTYSGKRDSPDHATQLPSPKTLPTKPRRAPPTELLTPRRSFRISAPLIEGPTPAGSTRTLRHHEIPEVRHGIGEQLEEPNEEVVPEETSAGNVAHTDGGQTESKDQAVSDEPSDDELGREDEGAVPANDEMLDGEGLRSEVELFSDDDNQTTFAQSRPPSSSGHETPTRMQPERPQDAKKGINSEPVQPNGDVNGKKGKDTPEQPADRQHSHSSGLSPTNRTPMIAVEITRIEEYSSSISVMTEGHHSSKNSMADNARISDQGANIGDATLDEDSIFQPPEDSSSSVPSPDPSSSESDSERHSARTSPEAPSPPRHSNKRKRAVTSYQEATSQVNIQPERESPWSPQEASPLVFRNNRLKSRRSHSQEDPTSHHATQSVQEELVAQEPIGQGEPAAEEPPVQEQGRRPERLEESSWFKEASELDDQGPDWKKLIQTVHNLEKQSRRNRAADFAGIMREISCLIATYTDIVDNLRDEIGPSNHDVRACAVSLKKIAMQGRGHLEDVYNLSTEGNKDRSGDLVEGFEGHVIPLLVQLILVCFQAYYAKSKLFPEAYNHLHQALEGLLGCCDQIHGLIKGSYVHCRAFSLGVRLPLRQLIKSFEHQRLKRRHLSQSAESDVRNRTVSPTLSKGQREWTDEEGHALVEGLQRFQGPNRYYQICSFYSEGIGKRGMREVRKESERLYHRILPQIRESVRTDKGRQEWGWLLKVRD</sequence>
<keyword evidence="3" id="KW-1185">Reference proteome</keyword>
<feature type="compositionally biased region" description="Low complexity" evidence="1">
    <location>
        <begin position="329"/>
        <end position="346"/>
    </location>
</feature>
<feature type="compositionally biased region" description="Acidic residues" evidence="1">
    <location>
        <begin position="125"/>
        <end position="135"/>
    </location>
</feature>
<protein>
    <submittedName>
        <fullName evidence="2">Uncharacterized protein</fullName>
    </submittedName>
</protein>
<evidence type="ECO:0000313" key="3">
    <source>
        <dbReference type="Proteomes" id="UP000249402"/>
    </source>
</evidence>
<dbReference type="Proteomes" id="UP000249402">
    <property type="component" value="Unassembled WGS sequence"/>
</dbReference>
<organism evidence="2 3">
    <name type="scientific">Aspergillus ibericus CBS 121593</name>
    <dbReference type="NCBI Taxonomy" id="1448316"/>
    <lineage>
        <taxon>Eukaryota</taxon>
        <taxon>Fungi</taxon>
        <taxon>Dikarya</taxon>
        <taxon>Ascomycota</taxon>
        <taxon>Pezizomycotina</taxon>
        <taxon>Eurotiomycetes</taxon>
        <taxon>Eurotiomycetidae</taxon>
        <taxon>Eurotiales</taxon>
        <taxon>Aspergillaceae</taxon>
        <taxon>Aspergillus</taxon>
        <taxon>Aspergillus subgen. Circumdati</taxon>
    </lineage>
</organism>
<feature type="compositionally biased region" description="Polar residues" evidence="1">
    <location>
        <begin position="262"/>
        <end position="272"/>
    </location>
</feature>
<feature type="compositionally biased region" description="Polar residues" evidence="1">
    <location>
        <begin position="200"/>
        <end position="219"/>
    </location>
</feature>
<feature type="compositionally biased region" description="Basic and acidic residues" evidence="1">
    <location>
        <begin position="221"/>
        <end position="232"/>
    </location>
</feature>
<evidence type="ECO:0000256" key="1">
    <source>
        <dbReference type="SAM" id="MobiDB-lite"/>
    </source>
</evidence>
<feature type="region of interest" description="Disordered" evidence="1">
    <location>
        <begin position="1"/>
        <end position="429"/>
    </location>
</feature>
<feature type="compositionally biased region" description="Low complexity" evidence="1">
    <location>
        <begin position="441"/>
        <end position="453"/>
    </location>
</feature>
<name>A0A395GL40_9EURO</name>
<dbReference type="VEuPathDB" id="FungiDB:BO80DRAFT_468843"/>
<dbReference type="EMBL" id="KZ824480">
    <property type="protein sequence ID" value="RAK96104.1"/>
    <property type="molecule type" value="Genomic_DNA"/>
</dbReference>
<proteinExistence type="predicted"/>
<gene>
    <name evidence="2" type="ORF">BO80DRAFT_468843</name>
</gene>
<evidence type="ECO:0000313" key="2">
    <source>
        <dbReference type="EMBL" id="RAK96104.1"/>
    </source>
</evidence>
<feature type="compositionally biased region" description="Basic and acidic residues" evidence="1">
    <location>
        <begin position="454"/>
        <end position="465"/>
    </location>
</feature>
<feature type="compositionally biased region" description="Basic and acidic residues" evidence="1">
    <location>
        <begin position="244"/>
        <end position="260"/>
    </location>
</feature>
<dbReference type="OrthoDB" id="5431211at2759"/>
<feature type="region of interest" description="Disordered" evidence="1">
    <location>
        <begin position="661"/>
        <end position="680"/>
    </location>
</feature>
<accession>A0A395GL40</accession>
<feature type="compositionally biased region" description="Polar residues" evidence="1">
    <location>
        <begin position="661"/>
        <end position="679"/>
    </location>
</feature>